<evidence type="ECO:0000313" key="14">
    <source>
        <dbReference type="Proteomes" id="UP001252186"/>
    </source>
</evidence>
<accession>A0ABU2Y1M7</accession>
<evidence type="ECO:0000256" key="7">
    <source>
        <dbReference type="ARBA" id="ARBA00022723"/>
    </source>
</evidence>
<feature type="domain" description="Serine dehydratase-like alpha subunit" evidence="12">
    <location>
        <begin position="237"/>
        <end position="496"/>
    </location>
</feature>
<dbReference type="InterPro" id="IPR005130">
    <property type="entry name" value="Ser_deHydtase-like_asu"/>
</dbReference>
<comment type="pathway">
    <text evidence="2">Carbohydrate biosynthesis; gluconeogenesis.</text>
</comment>
<evidence type="ECO:0000256" key="10">
    <source>
        <dbReference type="ARBA" id="ARBA00023239"/>
    </source>
</evidence>
<dbReference type="EC" id="4.3.1.17" evidence="4"/>
<dbReference type="Pfam" id="PF03313">
    <property type="entry name" value="SDH_alpha"/>
    <property type="match status" value="1"/>
</dbReference>
<proteinExistence type="inferred from homology"/>
<comment type="catalytic activity">
    <reaction evidence="11">
        <text>L-serine = pyruvate + NH4(+)</text>
        <dbReference type="Rhea" id="RHEA:19169"/>
        <dbReference type="ChEBI" id="CHEBI:15361"/>
        <dbReference type="ChEBI" id="CHEBI:28938"/>
        <dbReference type="ChEBI" id="CHEBI:33384"/>
        <dbReference type="EC" id="4.3.1.17"/>
    </reaction>
</comment>
<evidence type="ECO:0000256" key="2">
    <source>
        <dbReference type="ARBA" id="ARBA00004742"/>
    </source>
</evidence>
<dbReference type="InterPro" id="IPR051318">
    <property type="entry name" value="Fe-S_L-Ser"/>
</dbReference>
<dbReference type="Proteomes" id="UP001252186">
    <property type="component" value="Unassembled WGS sequence"/>
</dbReference>
<evidence type="ECO:0000256" key="1">
    <source>
        <dbReference type="ARBA" id="ARBA00001966"/>
    </source>
</evidence>
<keyword evidence="5" id="KW-0312">Gluconeogenesis</keyword>
<evidence type="ECO:0000313" key="13">
    <source>
        <dbReference type="EMBL" id="MDT0552124.1"/>
    </source>
</evidence>
<dbReference type="Gene3D" id="3.30.1330.90">
    <property type="entry name" value="D-3-phosphoglycerate dehydrogenase, domain 3"/>
    <property type="match status" value="1"/>
</dbReference>
<keyword evidence="14" id="KW-1185">Reference proteome</keyword>
<keyword evidence="8" id="KW-0408">Iron</keyword>
<comment type="caution">
    <text evidence="13">The sequence shown here is derived from an EMBL/GenBank/DDBJ whole genome shotgun (WGS) entry which is preliminary data.</text>
</comment>
<dbReference type="SUPFAM" id="SSF143548">
    <property type="entry name" value="Serine metabolism enzymes domain"/>
    <property type="match status" value="1"/>
</dbReference>
<dbReference type="GO" id="GO:0003941">
    <property type="term" value="F:L-serine ammonia-lyase activity"/>
    <property type="evidence" value="ECO:0007669"/>
    <property type="project" value="UniProtKB-EC"/>
</dbReference>
<dbReference type="PANTHER" id="PTHR30182:SF1">
    <property type="entry name" value="L-SERINE DEHYDRATASE 1"/>
    <property type="match status" value="1"/>
</dbReference>
<evidence type="ECO:0000256" key="5">
    <source>
        <dbReference type="ARBA" id="ARBA00022432"/>
    </source>
</evidence>
<reference evidence="13 14" key="1">
    <citation type="submission" date="2023-09" db="EMBL/GenBank/DDBJ databases">
        <authorList>
            <person name="Rey-Velasco X."/>
        </authorList>
    </citation>
    <scope>NUCLEOTIDE SEQUENCE [LARGE SCALE GENOMIC DNA]</scope>
    <source>
        <strain evidence="13 14">P050</strain>
    </source>
</reference>
<keyword evidence="6" id="KW-0004">4Fe-4S</keyword>
<evidence type="ECO:0000256" key="4">
    <source>
        <dbReference type="ARBA" id="ARBA00012093"/>
    </source>
</evidence>
<keyword evidence="7" id="KW-0479">Metal-binding</keyword>
<dbReference type="RefSeq" id="WP_311591953.1">
    <property type="nucleotide sequence ID" value="NZ_JAVRHV010000001.1"/>
</dbReference>
<comment type="similarity">
    <text evidence="3">Belongs to the iron-sulfur dependent L-serine dehydratase family.</text>
</comment>
<dbReference type="EMBL" id="JAVRHV010000001">
    <property type="protein sequence ID" value="MDT0552124.1"/>
    <property type="molecule type" value="Genomic_DNA"/>
</dbReference>
<keyword evidence="10 13" id="KW-0456">Lyase</keyword>
<comment type="cofactor">
    <cofactor evidence="1">
        <name>[4Fe-4S] cluster</name>
        <dbReference type="ChEBI" id="CHEBI:49883"/>
    </cofactor>
</comment>
<evidence type="ECO:0000256" key="9">
    <source>
        <dbReference type="ARBA" id="ARBA00023014"/>
    </source>
</evidence>
<evidence type="ECO:0000256" key="11">
    <source>
        <dbReference type="ARBA" id="ARBA00049406"/>
    </source>
</evidence>
<sequence length="517" mass="55126">MSLPSIFNDVLGPVMRGPSSSHSAAALRIGRLVRQLMDNNIKNLLVEYDPNGSLVTTHKSQGTDMGIAGGFLGWDPTDERLMDYEQHIEDAGIEIEVRYVSYGATHANTYKLAISNELEEHQMTALSTGGGMIEVVKIDGADVTMFGDFYEVLVYVDADFSSEGVKILNDSKFYNGNKPFYKLKSTEKFASNFIAELKSTEGVITVKVLDPVLPILGVEANMPFTTCEEMEAYNEIHDLSLWQLALRYEASRSGFSEEHLYKMMLNLVDIFKNAVSIGIEGTSYDDRILPSQAPGFQNKIKSGGLLGNPLTNEIILATTAMMEVKSSMGIIVAAPTAGSCGTLPGTVIGAARVMNYSDDEIVKALFAAGIIGVFIAKGSTFAAEEAGCMAETGSAGSMAAAALVTFAKGSLNQAVGAASIALQNALGIICDPIGNRVEAPCLGKNVMAASNALSSANMALADYKHLIPFDEVVEAMNKVGKAMPHQHCCTGLGGLAMTPTAQKIENELVKGHVKISC</sequence>
<dbReference type="PANTHER" id="PTHR30182">
    <property type="entry name" value="L-SERINE DEHYDRATASE"/>
    <property type="match status" value="1"/>
</dbReference>
<keyword evidence="9" id="KW-0411">Iron-sulfur</keyword>
<evidence type="ECO:0000256" key="8">
    <source>
        <dbReference type="ARBA" id="ARBA00023004"/>
    </source>
</evidence>
<organism evidence="13 14">
    <name type="scientific">Urechidicola vernalis</name>
    <dbReference type="NCBI Taxonomy" id="3075600"/>
    <lineage>
        <taxon>Bacteria</taxon>
        <taxon>Pseudomonadati</taxon>
        <taxon>Bacteroidota</taxon>
        <taxon>Flavobacteriia</taxon>
        <taxon>Flavobacteriales</taxon>
        <taxon>Flavobacteriaceae</taxon>
        <taxon>Urechidicola</taxon>
    </lineage>
</organism>
<name>A0ABU2Y1M7_9FLAO</name>
<evidence type="ECO:0000256" key="6">
    <source>
        <dbReference type="ARBA" id="ARBA00022485"/>
    </source>
</evidence>
<gene>
    <name evidence="13" type="ORF">RM519_02590</name>
</gene>
<dbReference type="InterPro" id="IPR029009">
    <property type="entry name" value="ASB_dom_sf"/>
</dbReference>
<protein>
    <recommendedName>
        <fullName evidence="4">L-serine ammonia-lyase</fullName>
        <ecNumber evidence="4">4.3.1.17</ecNumber>
    </recommendedName>
</protein>
<evidence type="ECO:0000259" key="12">
    <source>
        <dbReference type="Pfam" id="PF03313"/>
    </source>
</evidence>
<evidence type="ECO:0000256" key="3">
    <source>
        <dbReference type="ARBA" id="ARBA00008636"/>
    </source>
</evidence>